<dbReference type="EMBL" id="AP024849">
    <property type="protein sequence ID" value="BCZ45838.1"/>
    <property type="molecule type" value="Genomic_DNA"/>
</dbReference>
<organism evidence="1 2">
    <name type="scientific">Clostridium gelidum</name>
    <dbReference type="NCBI Taxonomy" id="704125"/>
    <lineage>
        <taxon>Bacteria</taxon>
        <taxon>Bacillati</taxon>
        <taxon>Bacillota</taxon>
        <taxon>Clostridia</taxon>
        <taxon>Eubacteriales</taxon>
        <taxon>Clostridiaceae</taxon>
        <taxon>Clostridium</taxon>
    </lineage>
</organism>
<accession>A0ABM7T1Q3</accession>
<reference evidence="2" key="1">
    <citation type="submission" date="2021-07" db="EMBL/GenBank/DDBJ databases">
        <title>Complete genome sequencing of a Clostridium isolate.</title>
        <authorList>
            <person name="Ueki A."/>
            <person name="Tonouchi A."/>
        </authorList>
    </citation>
    <scope>NUCLEOTIDE SEQUENCE [LARGE SCALE GENOMIC DNA]</scope>
    <source>
        <strain evidence="2">C5S11</strain>
    </source>
</reference>
<sequence length="375" mass="44101">MILKEDLIKWIDNYDSIKYPTQIYNDLVVEGREETKKFSLMGAWKTGSIRIDEKGSAYKDKEGFSYDYTKRWKDSTPVGYDVWNYVSNNQEELKNKVPLGFPKEKPSIVTELESRKGFGFIWAIFVVHCFYPEVYPLYDQHVYRTYKFMISEGKEISNLAINDWNEYFKYNEFFKDLLTELNIDYWKLDRGLWAYGKHLKQSNVAVGKKEKSIKIVKDNFNKAVTDIEWIYSTTFGGKAKSFWWRVDEKLNIVVKRKFKGFKDITSIVISKADLEKIDNFMEGKEWVDLANNIEKINNGSEKDGLGKYLFQSLGWKVGDAQLASHLGVIFTLSGVWSFNGRKRGIKFKKNNDKWQESVKEYYINQVNDDINDVIF</sequence>
<proteinExistence type="predicted"/>
<keyword evidence="2" id="KW-1185">Reference proteome</keyword>
<protein>
    <submittedName>
        <fullName evidence="1">Uncharacterized protein</fullName>
    </submittedName>
</protein>
<evidence type="ECO:0000313" key="2">
    <source>
        <dbReference type="Proteomes" id="UP000824633"/>
    </source>
</evidence>
<dbReference type="RefSeq" id="WP_224037385.1">
    <property type="nucleotide sequence ID" value="NZ_AP024849.1"/>
</dbReference>
<name>A0ABM7T1Q3_9CLOT</name>
<gene>
    <name evidence="1" type="ORF">psyc5s11_19050</name>
</gene>
<dbReference type="Proteomes" id="UP000824633">
    <property type="component" value="Chromosome"/>
</dbReference>
<evidence type="ECO:0000313" key="1">
    <source>
        <dbReference type="EMBL" id="BCZ45838.1"/>
    </source>
</evidence>